<protein>
    <submittedName>
        <fullName evidence="2">Uncharacterized protein</fullName>
    </submittedName>
</protein>
<name>A0A0L6UQM7_9BASI</name>
<dbReference type="EMBL" id="LAVV01009699">
    <property type="protein sequence ID" value="KNZ50150.1"/>
    <property type="molecule type" value="Genomic_DNA"/>
</dbReference>
<keyword evidence="1" id="KW-1133">Transmembrane helix</keyword>
<feature type="transmembrane region" description="Helical" evidence="1">
    <location>
        <begin position="347"/>
        <end position="369"/>
    </location>
</feature>
<proteinExistence type="predicted"/>
<keyword evidence="3" id="KW-1185">Reference proteome</keyword>
<sequence>MAEEVLMEQRLACIYGLWIASKLEFDHSLQVILVRHGLGSLLSWLSWKFGLFLKDMMQADGLGAGTTGTKGGDTRSDCVNSTTYEVFDGCQTDQKNQLKILLSNQSIMKIDLLCRFHICIDLRTDKAPSKSKGQVLTTILYGIFVMGEQHFRNINVFCCSKELILILISWWLPGRITGAMINHHYQRVMTKKMGGRVTGKWKKTSYSLETMKGGLDIGQGTCIGKSHENFPIQDVLMALSSKCRQFVKGDFFVRYIYCVNQKERKKGWLEKVTNLSRSDCGSISIKQKPLHFKITVAHPADHHYTAISLIRQFSRKNNNGTLTCQLSEHAAHTLIPMNVGNSKIVEISTLSFIFLACFPFLDLTGIIAIKKKSVVCFLLSQFCSHELSTSI</sequence>
<evidence type="ECO:0000256" key="1">
    <source>
        <dbReference type="SAM" id="Phobius"/>
    </source>
</evidence>
<organism evidence="2 3">
    <name type="scientific">Puccinia sorghi</name>
    <dbReference type="NCBI Taxonomy" id="27349"/>
    <lineage>
        <taxon>Eukaryota</taxon>
        <taxon>Fungi</taxon>
        <taxon>Dikarya</taxon>
        <taxon>Basidiomycota</taxon>
        <taxon>Pucciniomycotina</taxon>
        <taxon>Pucciniomycetes</taxon>
        <taxon>Pucciniales</taxon>
        <taxon>Pucciniaceae</taxon>
        <taxon>Puccinia</taxon>
    </lineage>
</organism>
<comment type="caution">
    <text evidence="2">The sequence shown here is derived from an EMBL/GenBank/DDBJ whole genome shotgun (WGS) entry which is preliminary data.</text>
</comment>
<dbReference type="Proteomes" id="UP000037035">
    <property type="component" value="Unassembled WGS sequence"/>
</dbReference>
<accession>A0A0L6UQM7</accession>
<evidence type="ECO:0000313" key="2">
    <source>
        <dbReference type="EMBL" id="KNZ50150.1"/>
    </source>
</evidence>
<reference evidence="2 3" key="1">
    <citation type="submission" date="2015-08" db="EMBL/GenBank/DDBJ databases">
        <title>Next Generation Sequencing and Analysis of the Genome of Puccinia sorghi L Schw, the Causal Agent of Maize Common Rust.</title>
        <authorList>
            <person name="Rochi L."/>
            <person name="Burguener G."/>
            <person name="Darino M."/>
            <person name="Turjanski A."/>
            <person name="Kreff E."/>
            <person name="Dieguez M.J."/>
            <person name="Sacco F."/>
        </authorList>
    </citation>
    <scope>NUCLEOTIDE SEQUENCE [LARGE SCALE GENOMIC DNA]</scope>
    <source>
        <strain evidence="2 3">RO10H11247</strain>
    </source>
</reference>
<keyword evidence="1" id="KW-0812">Transmembrane</keyword>
<evidence type="ECO:0000313" key="3">
    <source>
        <dbReference type="Proteomes" id="UP000037035"/>
    </source>
</evidence>
<dbReference type="VEuPathDB" id="FungiDB:VP01_4578g1"/>
<keyword evidence="1" id="KW-0472">Membrane</keyword>
<gene>
    <name evidence="2" type="ORF">VP01_4578g1</name>
</gene>
<dbReference type="AlphaFoldDB" id="A0A0L6UQM7"/>